<evidence type="ECO:0000313" key="1">
    <source>
        <dbReference type="EMBL" id="AYF29585.1"/>
    </source>
</evidence>
<sequence>MVTSPIQQPTAVLPSAAGDLRALGRAPATGPRWRERLLTDLDPVRRGFTEHVRVTEGAGGHYADLVRAAPRLDRGVRLLVGEHAAISAALAALQHAVHLPGVSAAEVRARTRDLLRALDRHRRLGAHLLWEAYQADLGGED</sequence>
<organism evidence="1 2">
    <name type="scientific">Micromonospora tulbaghiae</name>
    <dbReference type="NCBI Taxonomy" id="479978"/>
    <lineage>
        <taxon>Bacteria</taxon>
        <taxon>Bacillati</taxon>
        <taxon>Actinomycetota</taxon>
        <taxon>Actinomycetes</taxon>
        <taxon>Micromonosporales</taxon>
        <taxon>Micromonosporaceae</taxon>
        <taxon>Micromonospora</taxon>
    </lineage>
</organism>
<gene>
    <name evidence="1" type="ORF">CSH63_19360</name>
</gene>
<dbReference type="Proteomes" id="UP000267804">
    <property type="component" value="Chromosome"/>
</dbReference>
<dbReference type="EMBL" id="CP024087">
    <property type="protein sequence ID" value="AYF29585.1"/>
    <property type="molecule type" value="Genomic_DNA"/>
</dbReference>
<dbReference type="RefSeq" id="WP_120571499.1">
    <property type="nucleotide sequence ID" value="NZ_CP024087.1"/>
</dbReference>
<evidence type="ECO:0008006" key="3">
    <source>
        <dbReference type="Google" id="ProtNLM"/>
    </source>
</evidence>
<dbReference type="KEGG" id="mtua:CSH63_19360"/>
<reference evidence="1 2" key="1">
    <citation type="submission" date="2017-10" db="EMBL/GenBank/DDBJ databases">
        <title>Integration of genomic and chemical information greatly accelerates assignment of the full stereostructure of myelolactone, a potent inhibitor of myeloma from a marine-derived Micromonospora.</title>
        <authorList>
            <person name="Kim M.C."/>
            <person name="Machado H."/>
            <person name="Jensen P.R."/>
            <person name="Fenical W."/>
        </authorList>
    </citation>
    <scope>NUCLEOTIDE SEQUENCE [LARGE SCALE GENOMIC DNA]</scope>
    <source>
        <strain evidence="1 2">CNY-010</strain>
    </source>
</reference>
<proteinExistence type="predicted"/>
<name>A0A386WMF2_9ACTN</name>
<accession>A0A386WMF2</accession>
<protein>
    <recommendedName>
        <fullName evidence="3">Hemerythrin HHE cation binding domain-containing protein</fullName>
    </recommendedName>
</protein>
<dbReference type="AlphaFoldDB" id="A0A386WMF2"/>
<evidence type="ECO:0000313" key="2">
    <source>
        <dbReference type="Proteomes" id="UP000267804"/>
    </source>
</evidence>